<name>A0A166NM88_EXIGL</name>
<evidence type="ECO:0000256" key="1">
    <source>
        <dbReference type="SAM" id="Coils"/>
    </source>
</evidence>
<keyword evidence="4" id="KW-1185">Reference proteome</keyword>
<dbReference type="InParanoid" id="A0A166NM88"/>
<dbReference type="AlphaFoldDB" id="A0A166NM88"/>
<keyword evidence="1" id="KW-0175">Coiled coil</keyword>
<feature type="region of interest" description="Disordered" evidence="2">
    <location>
        <begin position="208"/>
        <end position="369"/>
    </location>
</feature>
<feature type="compositionally biased region" description="Basic residues" evidence="2">
    <location>
        <begin position="420"/>
        <end position="431"/>
    </location>
</feature>
<gene>
    <name evidence="3" type="ORF">EXIGLDRAFT_707253</name>
</gene>
<dbReference type="OrthoDB" id="2994402at2759"/>
<reference evidence="3 4" key="1">
    <citation type="journal article" date="2016" name="Mol. Biol. Evol.">
        <title>Comparative Genomics of Early-Diverging Mushroom-Forming Fungi Provides Insights into the Origins of Lignocellulose Decay Capabilities.</title>
        <authorList>
            <person name="Nagy L.G."/>
            <person name="Riley R."/>
            <person name="Tritt A."/>
            <person name="Adam C."/>
            <person name="Daum C."/>
            <person name="Floudas D."/>
            <person name="Sun H."/>
            <person name="Yadav J.S."/>
            <person name="Pangilinan J."/>
            <person name="Larsson K.H."/>
            <person name="Matsuura K."/>
            <person name="Barry K."/>
            <person name="Labutti K."/>
            <person name="Kuo R."/>
            <person name="Ohm R.A."/>
            <person name="Bhattacharya S.S."/>
            <person name="Shirouzu T."/>
            <person name="Yoshinaga Y."/>
            <person name="Martin F.M."/>
            <person name="Grigoriev I.V."/>
            <person name="Hibbett D.S."/>
        </authorList>
    </citation>
    <scope>NUCLEOTIDE SEQUENCE [LARGE SCALE GENOMIC DNA]</scope>
    <source>
        <strain evidence="3 4">HHB12029</strain>
    </source>
</reference>
<dbReference type="Proteomes" id="UP000077266">
    <property type="component" value="Unassembled WGS sequence"/>
</dbReference>
<feature type="coiled-coil region" evidence="1">
    <location>
        <begin position="10"/>
        <end position="61"/>
    </location>
</feature>
<protein>
    <submittedName>
        <fullName evidence="3">Uncharacterized protein</fullName>
    </submittedName>
</protein>
<proteinExistence type="predicted"/>
<dbReference type="EMBL" id="KV426638">
    <property type="protein sequence ID" value="KZV79323.1"/>
    <property type="molecule type" value="Genomic_DNA"/>
</dbReference>
<evidence type="ECO:0000313" key="4">
    <source>
        <dbReference type="Proteomes" id="UP000077266"/>
    </source>
</evidence>
<evidence type="ECO:0000256" key="2">
    <source>
        <dbReference type="SAM" id="MobiDB-lite"/>
    </source>
</evidence>
<organism evidence="3 4">
    <name type="scientific">Exidia glandulosa HHB12029</name>
    <dbReference type="NCBI Taxonomy" id="1314781"/>
    <lineage>
        <taxon>Eukaryota</taxon>
        <taxon>Fungi</taxon>
        <taxon>Dikarya</taxon>
        <taxon>Basidiomycota</taxon>
        <taxon>Agaricomycotina</taxon>
        <taxon>Agaricomycetes</taxon>
        <taxon>Auriculariales</taxon>
        <taxon>Exidiaceae</taxon>
        <taxon>Exidia</taxon>
    </lineage>
</organism>
<sequence>MSLNLHSSPIPQLQRNLDVRRQRLARLLRERAVAMARGGDVEELTRRIDDDRRAIGRLEVALTARGSADFVPVQAPAPAPPAAGRAADAAPAAPAATMGGPADAPYACEGNLSRGRSVVLVVVVVVSVVSVVSGSPSSRRYYGYAPEMRPLREERRSLRRPARRQVVRPLSHEEARVFELARTVAGDPALTQLLKSGESPEEIALKVLARRKRSPSPPPVASSSRSAKRARVRSSTVVPSDTSDGDDEDMATEPPTQPPTPVAQPQELVSSEGESPEREPIEGPAVDIEMRGEEEFAAFVARRRRSNAGRNGSPLLALGPDEQKNAPATQKPLSKPRIRTISQTSAAHAESAPDKAAPPLVELKEEPVEDLGLVDRSATRDADVSKHASFQSAIVISSDELSDEEEEEQRGTKRAPPPVKRGRGRPPKRTKVVMSEDEEDELENDTENDGSSDLDINVPTGVGTVRFTVSSHITYDDLLDEIHCTIGCINVRIKPILTAKTGDTTKRGDAFALASDSNWQTIVRDAVTKYEVLTAGSSKKAKAARTQNPTISICLEENYLNSLKHTLQKQTAKGNGNGVKKKKNIPIDLDAGDDELEIPNNYNISKTTEATMNDVMDEYQHCKTGRCNGPCVKIDDRHCNAISAGMISTEHSWRNGQEST</sequence>
<feature type="region of interest" description="Disordered" evidence="2">
    <location>
        <begin position="397"/>
        <end position="457"/>
    </location>
</feature>
<dbReference type="STRING" id="1314781.A0A166NM88"/>
<evidence type="ECO:0000313" key="3">
    <source>
        <dbReference type="EMBL" id="KZV79323.1"/>
    </source>
</evidence>
<accession>A0A166NM88</accession>
<feature type="compositionally biased region" description="Acidic residues" evidence="2">
    <location>
        <begin position="435"/>
        <end position="452"/>
    </location>
</feature>